<dbReference type="HAMAP" id="MF_01080">
    <property type="entry name" value="TruB_bact"/>
    <property type="match status" value="1"/>
</dbReference>
<dbReference type="InterPro" id="IPR014780">
    <property type="entry name" value="tRNA_psdUridine_synth_TruB"/>
</dbReference>
<name>A0ABP4GE81_9PSEU</name>
<dbReference type="Pfam" id="PF09142">
    <property type="entry name" value="TruB_C"/>
    <property type="match status" value="1"/>
</dbReference>
<evidence type="ECO:0000259" key="8">
    <source>
        <dbReference type="Pfam" id="PF16198"/>
    </source>
</evidence>
<protein>
    <recommendedName>
        <fullName evidence="5">tRNA pseudouridine synthase B</fullName>
        <ecNumber evidence="5">5.4.99.25</ecNumber>
    </recommendedName>
    <alternativeName>
        <fullName evidence="5">tRNA pseudouridine(55) synthase</fullName>
        <shortName evidence="5">Psi55 synthase</shortName>
    </alternativeName>
    <alternativeName>
        <fullName evidence="5">tRNA pseudouridylate synthase</fullName>
    </alternativeName>
    <alternativeName>
        <fullName evidence="5">tRNA-uridine isomerase</fullName>
    </alternativeName>
</protein>
<organism evidence="9 10">
    <name type="scientific">Prauserella alba</name>
    <dbReference type="NCBI Taxonomy" id="176898"/>
    <lineage>
        <taxon>Bacteria</taxon>
        <taxon>Bacillati</taxon>
        <taxon>Actinomycetota</taxon>
        <taxon>Actinomycetes</taxon>
        <taxon>Pseudonocardiales</taxon>
        <taxon>Pseudonocardiaceae</taxon>
        <taxon>Prauserella</taxon>
    </lineage>
</organism>
<evidence type="ECO:0000256" key="3">
    <source>
        <dbReference type="ARBA" id="ARBA00022694"/>
    </source>
</evidence>
<dbReference type="RefSeq" id="WP_308292071.1">
    <property type="nucleotide sequence ID" value="NZ_BAAALM010000024.1"/>
</dbReference>
<dbReference type="Gene3D" id="2.30.130.10">
    <property type="entry name" value="PUA domain"/>
    <property type="match status" value="1"/>
</dbReference>
<accession>A0ABP4GE81</accession>
<evidence type="ECO:0000313" key="9">
    <source>
        <dbReference type="EMBL" id="GAA1222047.1"/>
    </source>
</evidence>
<dbReference type="InterPro" id="IPR015947">
    <property type="entry name" value="PUA-like_sf"/>
</dbReference>
<comment type="caution">
    <text evidence="9">The sequence shown here is derived from an EMBL/GenBank/DDBJ whole genome shotgun (WGS) entry which is preliminary data.</text>
</comment>
<feature type="active site" description="Nucleophile" evidence="5">
    <location>
        <position position="45"/>
    </location>
</feature>
<dbReference type="InterPro" id="IPR020103">
    <property type="entry name" value="PsdUridine_synth_cat_dom_sf"/>
</dbReference>
<sequence>MSRPPAPPPGLLIVDKPAGMTSHDVVAKARRFLGTRKIGHAGTLDPMATGVLVLGVERATKLLGHLALDRKTYLATITLGAATTTDDAEGELLSEADAGAVTDGAIAAGIVGLTGDLQQVPSAVSAVKVDGKRAYARVRDGEDVDLPPRPVTVHRFDLLATRREGDRVALDVMVDCSSGTYVRALARDLGAALGVGGHLTQLRRTTVGPFTLAAARTLEAVEAEPGLSLNLTEAVAAAFPRRDVDVAETRAVRHGQRLPAAGIDGVYGVFGPDGEVIALAEDQRGAAKPVVVLLPA</sequence>
<dbReference type="PANTHER" id="PTHR13767">
    <property type="entry name" value="TRNA-PSEUDOURIDINE SYNTHASE"/>
    <property type="match status" value="1"/>
</dbReference>
<dbReference type="InterPro" id="IPR002501">
    <property type="entry name" value="PsdUridine_synth_N"/>
</dbReference>
<proteinExistence type="inferred from homology"/>
<dbReference type="CDD" id="cd02573">
    <property type="entry name" value="PseudoU_synth_EcTruB"/>
    <property type="match status" value="1"/>
</dbReference>
<keyword evidence="4 5" id="KW-0413">Isomerase</keyword>
<dbReference type="EMBL" id="BAAALM010000024">
    <property type="protein sequence ID" value="GAA1222047.1"/>
    <property type="molecule type" value="Genomic_DNA"/>
</dbReference>
<feature type="domain" description="tRNA pseudouridylate synthase B C-terminal" evidence="8">
    <location>
        <begin position="183"/>
        <end position="223"/>
    </location>
</feature>
<comment type="catalytic activity">
    <reaction evidence="1 5">
        <text>uridine(55) in tRNA = pseudouridine(55) in tRNA</text>
        <dbReference type="Rhea" id="RHEA:42532"/>
        <dbReference type="Rhea" id="RHEA-COMP:10101"/>
        <dbReference type="Rhea" id="RHEA-COMP:10102"/>
        <dbReference type="ChEBI" id="CHEBI:65314"/>
        <dbReference type="ChEBI" id="CHEBI:65315"/>
        <dbReference type="EC" id="5.4.99.25"/>
    </reaction>
</comment>
<dbReference type="InterPro" id="IPR015225">
    <property type="entry name" value="tRNA_psdUridine_synth_fam2_C"/>
</dbReference>
<dbReference type="InterPro" id="IPR032819">
    <property type="entry name" value="TruB_C"/>
</dbReference>
<dbReference type="Pfam" id="PF16198">
    <property type="entry name" value="TruB_C_2"/>
    <property type="match status" value="1"/>
</dbReference>
<evidence type="ECO:0000256" key="5">
    <source>
        <dbReference type="HAMAP-Rule" id="MF_01080"/>
    </source>
</evidence>
<feature type="domain" description="tRNA pseudouridine synthase II TruB subfamily 2 C-terminal" evidence="7">
    <location>
        <begin position="239"/>
        <end position="293"/>
    </location>
</feature>
<dbReference type="EC" id="5.4.99.25" evidence="5"/>
<evidence type="ECO:0000259" key="7">
    <source>
        <dbReference type="Pfam" id="PF09142"/>
    </source>
</evidence>
<keyword evidence="10" id="KW-1185">Reference proteome</keyword>
<comment type="similarity">
    <text evidence="2 5">Belongs to the pseudouridine synthase TruB family. Type 1 subfamily.</text>
</comment>
<evidence type="ECO:0000313" key="10">
    <source>
        <dbReference type="Proteomes" id="UP001500467"/>
    </source>
</evidence>
<feature type="domain" description="Pseudouridine synthase II N-terminal" evidence="6">
    <location>
        <begin position="30"/>
        <end position="182"/>
    </location>
</feature>
<dbReference type="PANTHER" id="PTHR13767:SF2">
    <property type="entry name" value="PSEUDOURIDYLATE SYNTHASE TRUB1"/>
    <property type="match status" value="1"/>
</dbReference>
<dbReference type="SUPFAM" id="SSF55120">
    <property type="entry name" value="Pseudouridine synthase"/>
    <property type="match status" value="1"/>
</dbReference>
<reference evidence="10" key="1">
    <citation type="journal article" date="2019" name="Int. J. Syst. Evol. Microbiol.">
        <title>The Global Catalogue of Microorganisms (GCM) 10K type strain sequencing project: providing services to taxonomists for standard genome sequencing and annotation.</title>
        <authorList>
            <consortium name="The Broad Institute Genomics Platform"/>
            <consortium name="The Broad Institute Genome Sequencing Center for Infectious Disease"/>
            <person name="Wu L."/>
            <person name="Ma J."/>
        </authorList>
    </citation>
    <scope>NUCLEOTIDE SEQUENCE [LARGE SCALE GENOMIC DNA]</scope>
    <source>
        <strain evidence="10">JCM 13022</strain>
    </source>
</reference>
<evidence type="ECO:0000259" key="6">
    <source>
        <dbReference type="Pfam" id="PF01509"/>
    </source>
</evidence>
<evidence type="ECO:0000256" key="2">
    <source>
        <dbReference type="ARBA" id="ARBA00005642"/>
    </source>
</evidence>
<comment type="function">
    <text evidence="5">Responsible for synthesis of pseudouridine from uracil-55 in the psi GC loop of transfer RNAs.</text>
</comment>
<keyword evidence="3 5" id="KW-0819">tRNA processing</keyword>
<evidence type="ECO:0000256" key="1">
    <source>
        <dbReference type="ARBA" id="ARBA00000385"/>
    </source>
</evidence>
<gene>
    <name evidence="5 9" type="primary">truB</name>
    <name evidence="9" type="ORF">GCM10009675_51150</name>
</gene>
<dbReference type="Pfam" id="PF01509">
    <property type="entry name" value="TruB_N"/>
    <property type="match status" value="1"/>
</dbReference>
<dbReference type="SUPFAM" id="SSF88697">
    <property type="entry name" value="PUA domain-like"/>
    <property type="match status" value="1"/>
</dbReference>
<dbReference type="InterPro" id="IPR036974">
    <property type="entry name" value="PUA_sf"/>
</dbReference>
<dbReference type="Gene3D" id="3.30.2350.10">
    <property type="entry name" value="Pseudouridine synthase"/>
    <property type="match status" value="1"/>
</dbReference>
<evidence type="ECO:0000256" key="4">
    <source>
        <dbReference type="ARBA" id="ARBA00023235"/>
    </source>
</evidence>
<dbReference type="NCBIfam" id="TIGR00431">
    <property type="entry name" value="TruB"/>
    <property type="match status" value="1"/>
</dbReference>
<dbReference type="Proteomes" id="UP001500467">
    <property type="component" value="Unassembled WGS sequence"/>
</dbReference>